<evidence type="ECO:0000313" key="2">
    <source>
        <dbReference type="Proteomes" id="UP000289738"/>
    </source>
</evidence>
<dbReference type="GO" id="GO:0010073">
    <property type="term" value="P:meristem maintenance"/>
    <property type="evidence" value="ECO:0007669"/>
    <property type="project" value="InterPro"/>
</dbReference>
<dbReference type="PANTHER" id="PTHR46033:SF8">
    <property type="entry name" value="PROTEIN MAINTENANCE OF MERISTEMS-LIKE"/>
    <property type="match status" value="1"/>
</dbReference>
<proteinExistence type="predicted"/>
<sequence>MLGSEFTGYFTSEPESTRVLKEAQPTKDRLLQYIRKHIMQIIGGILFPDASDSCVHMRWLPQLENLDRYGRLSWGSGVLAWLYR</sequence>
<dbReference type="Proteomes" id="UP000289738">
    <property type="component" value="Chromosome A03"/>
</dbReference>
<organism evidence="1 2">
    <name type="scientific">Arachis hypogaea</name>
    <name type="common">Peanut</name>
    <dbReference type="NCBI Taxonomy" id="3818"/>
    <lineage>
        <taxon>Eukaryota</taxon>
        <taxon>Viridiplantae</taxon>
        <taxon>Streptophyta</taxon>
        <taxon>Embryophyta</taxon>
        <taxon>Tracheophyta</taxon>
        <taxon>Spermatophyta</taxon>
        <taxon>Magnoliopsida</taxon>
        <taxon>eudicotyledons</taxon>
        <taxon>Gunneridae</taxon>
        <taxon>Pentapetalae</taxon>
        <taxon>rosids</taxon>
        <taxon>fabids</taxon>
        <taxon>Fabales</taxon>
        <taxon>Fabaceae</taxon>
        <taxon>Papilionoideae</taxon>
        <taxon>50 kb inversion clade</taxon>
        <taxon>dalbergioids sensu lato</taxon>
        <taxon>Dalbergieae</taxon>
        <taxon>Pterocarpus clade</taxon>
        <taxon>Arachis</taxon>
    </lineage>
</organism>
<protein>
    <recommendedName>
        <fullName evidence="3">Aminotransferase-like plant mobile domain-containing protein</fullName>
    </recommendedName>
</protein>
<comment type="caution">
    <text evidence="1">The sequence shown here is derived from an EMBL/GenBank/DDBJ whole genome shotgun (WGS) entry which is preliminary data.</text>
</comment>
<dbReference type="PANTHER" id="PTHR46033">
    <property type="entry name" value="PROTEIN MAIN-LIKE 2"/>
    <property type="match status" value="1"/>
</dbReference>
<gene>
    <name evidence="1" type="ORF">Ahy_A03g012049</name>
</gene>
<evidence type="ECO:0008006" key="3">
    <source>
        <dbReference type="Google" id="ProtNLM"/>
    </source>
</evidence>
<dbReference type="AlphaFoldDB" id="A0A445DSJ6"/>
<name>A0A445DSJ6_ARAHY</name>
<evidence type="ECO:0000313" key="1">
    <source>
        <dbReference type="EMBL" id="RYR66107.1"/>
    </source>
</evidence>
<accession>A0A445DSJ6</accession>
<reference evidence="1 2" key="1">
    <citation type="submission" date="2019-01" db="EMBL/GenBank/DDBJ databases">
        <title>Sequencing of cultivated peanut Arachis hypogaea provides insights into genome evolution and oil improvement.</title>
        <authorList>
            <person name="Chen X."/>
        </authorList>
    </citation>
    <scope>NUCLEOTIDE SEQUENCE [LARGE SCALE GENOMIC DNA]</scope>
    <source>
        <strain evidence="2">cv. Fuhuasheng</strain>
        <tissue evidence="1">Leaves</tissue>
    </source>
</reference>
<dbReference type="InterPro" id="IPR044824">
    <property type="entry name" value="MAIN-like"/>
</dbReference>
<dbReference type="EMBL" id="SDMP01000003">
    <property type="protein sequence ID" value="RYR66107.1"/>
    <property type="molecule type" value="Genomic_DNA"/>
</dbReference>
<keyword evidence="2" id="KW-1185">Reference proteome</keyword>